<dbReference type="CDD" id="cd17934">
    <property type="entry name" value="DEXXQc_Upf1-like"/>
    <property type="match status" value="1"/>
</dbReference>
<dbReference type="InterPro" id="IPR047187">
    <property type="entry name" value="SF1_C_Upf1"/>
</dbReference>
<gene>
    <name evidence="4" type="ORF">B0I24_12111</name>
    <name evidence="5" type="ORF">CWE07_13975</name>
</gene>
<evidence type="ECO:0000313" key="7">
    <source>
        <dbReference type="Proteomes" id="UP000287865"/>
    </source>
</evidence>
<dbReference type="Pfam" id="PF13086">
    <property type="entry name" value="AAA_11"/>
    <property type="match status" value="1"/>
</dbReference>
<evidence type="ECO:0000259" key="2">
    <source>
        <dbReference type="Pfam" id="PF13086"/>
    </source>
</evidence>
<dbReference type="RefSeq" id="WP_111570536.1">
    <property type="nucleotide sequence ID" value="NZ_PIPK01000020.1"/>
</dbReference>
<dbReference type="Gene3D" id="3.40.50.300">
    <property type="entry name" value="P-loop containing nucleotide triphosphate hydrolases"/>
    <property type="match status" value="2"/>
</dbReference>
<dbReference type="InterPro" id="IPR041677">
    <property type="entry name" value="DNA2/NAM7_AAA_11"/>
</dbReference>
<dbReference type="OrthoDB" id="9757917at2"/>
<reference evidence="5 7" key="1">
    <citation type="journal article" date="2018" name="Front. Microbiol.">
        <title>Genome-Based Analysis Reveals the Taxonomy and Diversity of the Family Idiomarinaceae.</title>
        <authorList>
            <person name="Liu Y."/>
            <person name="Lai Q."/>
            <person name="Shao Z."/>
        </authorList>
    </citation>
    <scope>NUCLEOTIDE SEQUENCE [LARGE SCALE GENOMIC DNA]</scope>
    <source>
        <strain evidence="5 7">CF12-14</strain>
    </source>
</reference>
<dbReference type="PANTHER" id="PTHR10887">
    <property type="entry name" value="DNA2/NAM7 HELICASE FAMILY"/>
    <property type="match status" value="1"/>
</dbReference>
<dbReference type="EMBL" id="PIPK01000020">
    <property type="protein sequence ID" value="RUO18457.1"/>
    <property type="molecule type" value="Genomic_DNA"/>
</dbReference>
<evidence type="ECO:0000313" key="6">
    <source>
        <dbReference type="Proteomes" id="UP000249203"/>
    </source>
</evidence>
<dbReference type="SUPFAM" id="SSF52540">
    <property type="entry name" value="P-loop containing nucleoside triphosphate hydrolases"/>
    <property type="match status" value="1"/>
</dbReference>
<dbReference type="Pfam" id="PF13087">
    <property type="entry name" value="AAA_12"/>
    <property type="match status" value="1"/>
</dbReference>
<sequence>MPIDVKQSVPFWPQELIASYPYPILLLVKGSETFFKSITRASERTETDIRSELQDVTRGLLYVNRVREDGTQDYNLLVGDLKVCFRDGSGGNGDPRLYPAQSHLATNTDRARGLKQGIVLDFQGIEYCTGQQTRQSYETQNSDYVSGRHVEVLKSLLETSLLERAQDLRAGQDVGFTPTEAQQERLTMLSHFINSEYDLECLEQQQQAPYHYVSRQAASVRYVRRQFFDLTFGTEDYARLCQTQPKLLTIDSFDTGGEDISLEVVDFEPAPDHPVIRVSPSQQAEIRDIPENGVLKLMALPTLKNVRLAIVEQMQQGEAANPWLLPLLSHEHEHADFEAPAVEVGGGEHPPTASQQAAIEAGIATPDYALVLGPPGTGKTTVILEWVRYFVGQKKRVLVTSQNNKAVDNVLERLVEEPGFECLRIGNETKVSSSLSHVLLDNKVGELQQRLFEGNDPLIAYIDRAVEYVDALRVQHASIQVLFEQYQHSEQQVASTQQELVVSEAQQRTAIADVQRFGTQINSSNAKLAELERRKPQGLMKLFTGVFHWFSYKAENSKLVEANAAKQKALQQEQQHNAAVAKLTQQLTQQRSELTTVEQQLKAYDDLHPGPYHGKTEAGSQLPLLALPTLIELFAQASEADALNQTELYLTTLKQSVTDWFDKIRSERERSLYPLLLENVNVVGATCIGINTKELFRNIDFDVVIVDEAGQIQVHNLIVPLSRCDKAILVGDHKQIRPVVNDNIVQEIDMQFGLEEHERQLYEKSWFEILWQHAPESRRFMLDTQFRCPSEISDFVSKAFYDNRYYAGKNKLNSQPLLSFCPSPMVWLDTASINNNHEQRLDGKFNGNMTETNVVVEVLRRTMDEQPDLLSAREVGIIVPYQKHVEQIKRRIKTLQQRGELGNLAIPLNELVASVDSFQGQERSLIIFACSRSNKRGRVGFLSAWQRLNVAVTRAKKQLIIVGNSETMTYVAPTESGSPAPDLEFKQAMQQLVNQVDEANGLLPGFKFLPKKQVKKVAEA</sequence>
<dbReference type="InterPro" id="IPR027417">
    <property type="entry name" value="P-loop_NTPase"/>
</dbReference>
<evidence type="ECO:0000256" key="1">
    <source>
        <dbReference type="SAM" id="Coils"/>
    </source>
</evidence>
<evidence type="ECO:0000313" key="5">
    <source>
        <dbReference type="EMBL" id="RUO18457.1"/>
    </source>
</evidence>
<keyword evidence="7" id="KW-1185">Reference proteome</keyword>
<accession>A0A327WPZ0</accession>
<feature type="coiled-coil region" evidence="1">
    <location>
        <begin position="479"/>
        <end position="600"/>
    </location>
</feature>
<feature type="domain" description="DNA2/NAM7 helicase helicase" evidence="2">
    <location>
        <begin position="353"/>
        <end position="740"/>
    </location>
</feature>
<name>A0A327WPZ0_9GAMM</name>
<dbReference type="InterPro" id="IPR045055">
    <property type="entry name" value="DNA2/NAM7-like"/>
</dbReference>
<proteinExistence type="predicted"/>
<dbReference type="Proteomes" id="UP000287865">
    <property type="component" value="Unassembled WGS sequence"/>
</dbReference>
<dbReference type="InterPro" id="IPR041679">
    <property type="entry name" value="DNA2/NAM7-like_C"/>
</dbReference>
<feature type="domain" description="DNA2/NAM7 helicase-like C-terminal" evidence="3">
    <location>
        <begin position="762"/>
        <end position="965"/>
    </location>
</feature>
<dbReference type="EMBL" id="QLMD01000021">
    <property type="protein sequence ID" value="RAJ92967.1"/>
    <property type="molecule type" value="Genomic_DNA"/>
</dbReference>
<evidence type="ECO:0000259" key="3">
    <source>
        <dbReference type="Pfam" id="PF13087"/>
    </source>
</evidence>
<keyword evidence="1" id="KW-0175">Coiled coil</keyword>
<dbReference type="Proteomes" id="UP000249203">
    <property type="component" value="Unassembled WGS sequence"/>
</dbReference>
<evidence type="ECO:0000313" key="4">
    <source>
        <dbReference type="EMBL" id="RAJ92967.1"/>
    </source>
</evidence>
<dbReference type="PANTHER" id="PTHR10887:SF495">
    <property type="entry name" value="HELICASE SENATAXIN ISOFORM X1-RELATED"/>
    <property type="match status" value="1"/>
</dbReference>
<comment type="caution">
    <text evidence="4">The sequence shown here is derived from an EMBL/GenBank/DDBJ whole genome shotgun (WGS) entry which is preliminary data.</text>
</comment>
<protein>
    <submittedName>
        <fullName evidence="4">AAA domain-containing protein</fullName>
    </submittedName>
</protein>
<dbReference type="CDD" id="cd18808">
    <property type="entry name" value="SF1_C_Upf1"/>
    <property type="match status" value="1"/>
</dbReference>
<reference evidence="4 6" key="2">
    <citation type="submission" date="2018-06" db="EMBL/GenBank/DDBJ databases">
        <title>Genomic Encyclopedia of Type Strains, Phase III (KMG-III): the genomes of soil and plant-associated and newly described type strains.</title>
        <authorList>
            <person name="Whitman W."/>
        </authorList>
    </citation>
    <scope>NUCLEOTIDE SEQUENCE [LARGE SCALE GENOMIC DNA]</scope>
    <source>
        <strain evidence="4 6">CGMCC 1.15366</strain>
    </source>
</reference>
<organism evidence="4 6">
    <name type="scientific">Aliidiomarina maris</name>
    <dbReference type="NCBI Taxonomy" id="531312"/>
    <lineage>
        <taxon>Bacteria</taxon>
        <taxon>Pseudomonadati</taxon>
        <taxon>Pseudomonadota</taxon>
        <taxon>Gammaproteobacteria</taxon>
        <taxon>Alteromonadales</taxon>
        <taxon>Idiomarinaceae</taxon>
        <taxon>Aliidiomarina</taxon>
    </lineage>
</organism>
<dbReference type="GO" id="GO:0004386">
    <property type="term" value="F:helicase activity"/>
    <property type="evidence" value="ECO:0007669"/>
    <property type="project" value="InterPro"/>
</dbReference>
<dbReference type="AlphaFoldDB" id="A0A327WPZ0"/>